<accession>A0A151JRN4</accession>
<dbReference type="EMBL" id="KQ978616">
    <property type="protein sequence ID" value="KYN29801.1"/>
    <property type="molecule type" value="Genomic_DNA"/>
</dbReference>
<name>A0A151JRN4_9HYME</name>
<evidence type="ECO:0000313" key="2">
    <source>
        <dbReference type="EMBL" id="KYN29801.1"/>
    </source>
</evidence>
<evidence type="ECO:0000256" key="1">
    <source>
        <dbReference type="SAM" id="MobiDB-lite"/>
    </source>
</evidence>
<proteinExistence type="predicted"/>
<reference evidence="2 3" key="1">
    <citation type="submission" date="2015-09" db="EMBL/GenBank/DDBJ databases">
        <title>Trachymyrmex cornetzi WGS genome.</title>
        <authorList>
            <person name="Nygaard S."/>
            <person name="Hu H."/>
            <person name="Boomsma J."/>
            <person name="Zhang G."/>
        </authorList>
    </citation>
    <scope>NUCLEOTIDE SEQUENCE [LARGE SCALE GENOMIC DNA]</scope>
    <source>
        <strain evidence="2">Tcor2-1</strain>
        <tissue evidence="2">Whole body</tissue>
    </source>
</reference>
<dbReference type="AlphaFoldDB" id="A0A151JRN4"/>
<keyword evidence="3" id="KW-1185">Reference proteome</keyword>
<dbReference type="Proteomes" id="UP000078492">
    <property type="component" value="Unassembled WGS sequence"/>
</dbReference>
<protein>
    <submittedName>
        <fullName evidence="2">Uncharacterized protein</fullName>
    </submittedName>
</protein>
<feature type="region of interest" description="Disordered" evidence="1">
    <location>
        <begin position="300"/>
        <end position="321"/>
    </location>
</feature>
<gene>
    <name evidence="2" type="ORF">ALC57_00752</name>
</gene>
<evidence type="ECO:0000313" key="3">
    <source>
        <dbReference type="Proteomes" id="UP000078492"/>
    </source>
</evidence>
<sequence length="409" mass="46919">MRFMRQSRMIKVTNLDGKVQTDKETRKHGNMLPASMRAIVCGPSNCGKTNVLISLLESPHGIRFENVYVYSKSLQQPKYRYLANLLAPIEDIGYFTFSNNSDVIPPSEALPNSIFIFDDVACDKQDAIREYFAMGLHADVDCFYRKYAKIPKHLIRDNANLLILFKQDGTNLKRVYNAHVNTDMPYENFCDLCRKCWQQKYGFLVIDKDRRLPMGDTEKDLMSMQYRDAIIDIDNSKDREKVVKEIAKTSDSIHKKYRALKTGKMEDIALERHFKSIIDSLKQIIENIPDSSKDPIMTETIFSGEDEKPKPKRKRSSALYDNPIQASTPVKSVLNQSKTVPPVLNDMSEIPHPPNLSYDHVPSVEEIFKVTNEPLVTTIRHLLQTSEGQEKLQTNWSVGTEIYESGPEQ</sequence>
<organism evidence="2 3">
    <name type="scientific">Trachymyrmex cornetzi</name>
    <dbReference type="NCBI Taxonomy" id="471704"/>
    <lineage>
        <taxon>Eukaryota</taxon>
        <taxon>Metazoa</taxon>
        <taxon>Ecdysozoa</taxon>
        <taxon>Arthropoda</taxon>
        <taxon>Hexapoda</taxon>
        <taxon>Insecta</taxon>
        <taxon>Pterygota</taxon>
        <taxon>Neoptera</taxon>
        <taxon>Endopterygota</taxon>
        <taxon>Hymenoptera</taxon>
        <taxon>Apocrita</taxon>
        <taxon>Aculeata</taxon>
        <taxon>Formicoidea</taxon>
        <taxon>Formicidae</taxon>
        <taxon>Myrmicinae</taxon>
        <taxon>Trachymyrmex</taxon>
    </lineage>
</organism>